<organism evidence="4">
    <name type="scientific">Hydatigena taeniaeformis</name>
    <name type="common">Feline tapeworm</name>
    <name type="synonym">Taenia taeniaeformis</name>
    <dbReference type="NCBI Taxonomy" id="6205"/>
    <lineage>
        <taxon>Eukaryota</taxon>
        <taxon>Metazoa</taxon>
        <taxon>Spiralia</taxon>
        <taxon>Lophotrochozoa</taxon>
        <taxon>Platyhelminthes</taxon>
        <taxon>Cestoda</taxon>
        <taxon>Eucestoda</taxon>
        <taxon>Cyclophyllidea</taxon>
        <taxon>Taeniidae</taxon>
        <taxon>Hydatigera</taxon>
    </lineage>
</organism>
<dbReference type="GO" id="GO:0005509">
    <property type="term" value="F:calcium ion binding"/>
    <property type="evidence" value="ECO:0007669"/>
    <property type="project" value="TreeGrafter"/>
</dbReference>
<dbReference type="SUPFAM" id="SSF55166">
    <property type="entry name" value="Hedgehog/DD-peptidase"/>
    <property type="match status" value="1"/>
</dbReference>
<dbReference type="PANTHER" id="PTHR11889">
    <property type="entry name" value="HEDGEHOG"/>
    <property type="match status" value="1"/>
</dbReference>
<dbReference type="Pfam" id="PF01085">
    <property type="entry name" value="HH_signal"/>
    <property type="match status" value="1"/>
</dbReference>
<dbReference type="GO" id="GO:0016540">
    <property type="term" value="P:protein autoprocessing"/>
    <property type="evidence" value="ECO:0007669"/>
    <property type="project" value="InterPro"/>
</dbReference>
<dbReference type="Proteomes" id="UP000274429">
    <property type="component" value="Unassembled WGS sequence"/>
</dbReference>
<name>A0A0R3WNF7_HYDTA</name>
<dbReference type="InterPro" id="IPR009045">
    <property type="entry name" value="Zn_M74/Hedgehog-like"/>
</dbReference>
<dbReference type="InterPro" id="IPR003587">
    <property type="entry name" value="Hint_dom_N"/>
</dbReference>
<keyword evidence="3" id="KW-1185">Reference proteome</keyword>
<dbReference type="GO" id="GO:0005113">
    <property type="term" value="F:patched binding"/>
    <property type="evidence" value="ECO:0007669"/>
    <property type="project" value="TreeGrafter"/>
</dbReference>
<dbReference type="InterPro" id="IPR050387">
    <property type="entry name" value="Hedgehog_Signaling"/>
</dbReference>
<dbReference type="PANTHER" id="PTHR11889:SF31">
    <property type="entry name" value="PROTEIN HEDGEHOG"/>
    <property type="match status" value="1"/>
</dbReference>
<sequence length="401" mass="45695">MIDEPVYKLERFYVAHGCRDRLQKLVSLVHNTWPNNDIGLRILDGWIKPPASLLRQSKVITKRDFMGRHKQTLKMSVPEELVDFETPNKAQHSASRYQSASNGLGIKVSSSDNRVIMQRPLPKQSNNTDTSHHYSIYRNRQWSGQDSTVVGFESPRRQLNQHPVMMEEFHYAGRAVDMILVDTKIDGSPRLRSVYPGKLAQLAYYGALFDWCYFARQGHVHCSVKPDSIITSQWFGCFPGTANAMSATGAPIPLSNLRIGDHVMTLDSRTLKLQPTRVTAFLHRDEHQYSPWIEITYLRRDETTPSKLRVTANHLIYRWQGRRTSVFANQLQPGDKIICNINHPEDLCQVEATRLVNASLTETGVYAPLTRTGDLIIDGVLVSCFAHIRNDWLAQLAVFPL</sequence>
<dbReference type="Gene3D" id="3.30.1380.10">
    <property type="match status" value="1"/>
</dbReference>
<evidence type="ECO:0000313" key="2">
    <source>
        <dbReference type="EMBL" id="VDM19499.1"/>
    </source>
</evidence>
<dbReference type="InterPro" id="IPR001767">
    <property type="entry name" value="Hedgehog_Hint"/>
</dbReference>
<dbReference type="CDD" id="cd00081">
    <property type="entry name" value="Hint"/>
    <property type="match status" value="1"/>
</dbReference>
<evidence type="ECO:0000313" key="3">
    <source>
        <dbReference type="Proteomes" id="UP000274429"/>
    </source>
</evidence>
<dbReference type="GO" id="GO:0001708">
    <property type="term" value="P:cell fate specification"/>
    <property type="evidence" value="ECO:0007669"/>
    <property type="project" value="TreeGrafter"/>
</dbReference>
<proteinExistence type="predicted"/>
<dbReference type="GO" id="GO:0005615">
    <property type="term" value="C:extracellular space"/>
    <property type="evidence" value="ECO:0007669"/>
    <property type="project" value="TreeGrafter"/>
</dbReference>
<dbReference type="OrthoDB" id="5212at2759"/>
<reference evidence="2 3" key="2">
    <citation type="submission" date="2018-11" db="EMBL/GenBank/DDBJ databases">
        <authorList>
            <consortium name="Pathogen Informatics"/>
        </authorList>
    </citation>
    <scope>NUCLEOTIDE SEQUENCE [LARGE SCALE GENOMIC DNA]</scope>
</reference>
<dbReference type="WBParaSite" id="TTAC_0000229501-mRNA-1">
    <property type="protein sequence ID" value="TTAC_0000229501-mRNA-1"/>
    <property type="gene ID" value="TTAC_0000229501"/>
</dbReference>
<dbReference type="GO" id="GO:0007224">
    <property type="term" value="P:smoothened signaling pathway"/>
    <property type="evidence" value="ECO:0007669"/>
    <property type="project" value="TreeGrafter"/>
</dbReference>
<accession>A0A0R3WNF7</accession>
<reference evidence="4" key="1">
    <citation type="submission" date="2017-02" db="UniProtKB">
        <authorList>
            <consortium name="WormBaseParasite"/>
        </authorList>
    </citation>
    <scope>IDENTIFICATION</scope>
</reference>
<dbReference type="InterPro" id="IPR000320">
    <property type="entry name" value="Hedgehog_signalling_dom"/>
</dbReference>
<gene>
    <name evidence="2" type="ORF">TTAC_LOCUS2282</name>
</gene>
<dbReference type="Pfam" id="PF01079">
    <property type="entry name" value="Hint"/>
    <property type="match status" value="1"/>
</dbReference>
<dbReference type="SMART" id="SM00306">
    <property type="entry name" value="HintN"/>
    <property type="match status" value="1"/>
</dbReference>
<dbReference type="SUPFAM" id="SSF51294">
    <property type="entry name" value="Hedgehog/intein (Hint) domain"/>
    <property type="match status" value="1"/>
</dbReference>
<dbReference type="GO" id="GO:0010468">
    <property type="term" value="P:regulation of gene expression"/>
    <property type="evidence" value="ECO:0007669"/>
    <property type="project" value="TreeGrafter"/>
</dbReference>
<evidence type="ECO:0000259" key="1">
    <source>
        <dbReference type="SMART" id="SM00306"/>
    </source>
</evidence>
<protein>
    <submittedName>
        <fullName evidence="4">HintN domain-containing protein</fullName>
    </submittedName>
</protein>
<dbReference type="GO" id="GO:0007267">
    <property type="term" value="P:cell-cell signaling"/>
    <property type="evidence" value="ECO:0007669"/>
    <property type="project" value="InterPro"/>
</dbReference>
<dbReference type="InterPro" id="IPR036844">
    <property type="entry name" value="Hint_dom_sf"/>
</dbReference>
<dbReference type="Gene3D" id="2.170.16.10">
    <property type="entry name" value="Hedgehog/Intein (Hint) domain"/>
    <property type="match status" value="1"/>
</dbReference>
<dbReference type="EMBL" id="UYWX01000924">
    <property type="protein sequence ID" value="VDM19499.1"/>
    <property type="molecule type" value="Genomic_DNA"/>
</dbReference>
<evidence type="ECO:0000313" key="4">
    <source>
        <dbReference type="WBParaSite" id="TTAC_0000229501-mRNA-1"/>
    </source>
</evidence>
<dbReference type="AlphaFoldDB" id="A0A0R3WNF7"/>
<feature type="domain" description="Hint" evidence="1">
    <location>
        <begin position="235"/>
        <end position="341"/>
    </location>
</feature>
<dbReference type="STRING" id="6205.A0A0R3WNF7"/>